<dbReference type="InterPro" id="IPR036397">
    <property type="entry name" value="RNaseH_sf"/>
</dbReference>
<sequence>MQLRPSSARSVGKYTWEPMEHSDVYTLDGSSDVSLYLFQGVCIFLYTICFKRPHKNQSGLVRSGDFGGHSPVDVIVAKKNSLSVVMVVPAVSKVIPSPNPQAGGPPLIGCPRLLIQYIRSYPPYLEAVSSIRNLRTRHAVVIGTHNMGGRVAQLVEQLATDWKVRGRSNKPHARISTDTVNALFPGRVISRKGDIAWPPRSPDLTVCDFFLKTKVFGGNPPRMIPALKQRIREEVAAIPVNVLRGDMQQFVARLEECVRFNGEGLDLKRLTDKRGASHHGACQAHQGAMQTNGDKCQGGRKVVSFITHLCSSGDLHRQKFDAVYAGTTCRQRTRGSTGSYPAFARIGLRENPGKNLNQITCPDLDSNPGHLVSRPDALTVTPQAHLGCAVSIKRLRNTALDQEYVTQTLVEHSVLGAHSGNGPGCGHLPLTRLCRLQPTAVEGELMWECCDHHYSVHYNAQVQKASSSSLQDLAWLISDKEDK</sequence>
<comment type="caution">
    <text evidence="1">The sequence shown here is derived from an EMBL/GenBank/DDBJ whole genome shotgun (WGS) entry which is preliminary data.</text>
</comment>
<dbReference type="EMBL" id="JAJSOF020000001">
    <property type="protein sequence ID" value="KAJ4452211.1"/>
    <property type="molecule type" value="Genomic_DNA"/>
</dbReference>
<accession>A0ABQ8U1P8</accession>
<dbReference type="PANTHER" id="PTHR47326">
    <property type="entry name" value="TRANSPOSABLE ELEMENT TC3 TRANSPOSASE-LIKE PROTEIN"/>
    <property type="match status" value="1"/>
</dbReference>
<dbReference type="Proteomes" id="UP001148838">
    <property type="component" value="Unassembled WGS sequence"/>
</dbReference>
<proteinExistence type="predicted"/>
<evidence type="ECO:0000313" key="1">
    <source>
        <dbReference type="EMBL" id="KAJ4452211.1"/>
    </source>
</evidence>
<keyword evidence="2" id="KW-1185">Reference proteome</keyword>
<evidence type="ECO:0000313" key="2">
    <source>
        <dbReference type="Proteomes" id="UP001148838"/>
    </source>
</evidence>
<reference evidence="1 2" key="1">
    <citation type="journal article" date="2022" name="Allergy">
        <title>Genome assembly and annotation of Periplaneta americana reveal a comprehensive cockroach allergen profile.</title>
        <authorList>
            <person name="Wang L."/>
            <person name="Xiong Q."/>
            <person name="Saelim N."/>
            <person name="Wang L."/>
            <person name="Nong W."/>
            <person name="Wan A.T."/>
            <person name="Shi M."/>
            <person name="Liu X."/>
            <person name="Cao Q."/>
            <person name="Hui J.H.L."/>
            <person name="Sookrung N."/>
            <person name="Leung T.F."/>
            <person name="Tungtrongchitr A."/>
            <person name="Tsui S.K.W."/>
        </authorList>
    </citation>
    <scope>NUCLEOTIDE SEQUENCE [LARGE SCALE GENOMIC DNA]</scope>
    <source>
        <strain evidence="1">PWHHKU_190912</strain>
    </source>
</reference>
<dbReference type="PANTHER" id="PTHR47326:SF1">
    <property type="entry name" value="HTH PSQ-TYPE DOMAIN-CONTAINING PROTEIN"/>
    <property type="match status" value="1"/>
</dbReference>
<gene>
    <name evidence="1" type="ORF">ANN_03729</name>
</gene>
<protein>
    <submittedName>
        <fullName evidence="1">Uncharacterized protein</fullName>
    </submittedName>
</protein>
<name>A0ABQ8U1P8_PERAM</name>
<organism evidence="1 2">
    <name type="scientific">Periplaneta americana</name>
    <name type="common">American cockroach</name>
    <name type="synonym">Blatta americana</name>
    <dbReference type="NCBI Taxonomy" id="6978"/>
    <lineage>
        <taxon>Eukaryota</taxon>
        <taxon>Metazoa</taxon>
        <taxon>Ecdysozoa</taxon>
        <taxon>Arthropoda</taxon>
        <taxon>Hexapoda</taxon>
        <taxon>Insecta</taxon>
        <taxon>Pterygota</taxon>
        <taxon>Neoptera</taxon>
        <taxon>Polyneoptera</taxon>
        <taxon>Dictyoptera</taxon>
        <taxon>Blattodea</taxon>
        <taxon>Blattoidea</taxon>
        <taxon>Blattidae</taxon>
        <taxon>Blattinae</taxon>
        <taxon>Periplaneta</taxon>
    </lineage>
</organism>
<dbReference type="Gene3D" id="3.30.420.10">
    <property type="entry name" value="Ribonuclease H-like superfamily/Ribonuclease H"/>
    <property type="match status" value="1"/>
</dbReference>